<sequence>MEMGIHELEGKASRFVRDFREADSRLKIILHNNMNLTKERDSLTTTVTDLNSEMAKLETFKRKLIQSFSFISFSHTEPVDIRTSDQSVPDSYPDKDSISRSVHCFQHSYSKSSDLTHPLDQASKYTGPRFSFLFLPGL</sequence>
<proteinExistence type="predicted"/>
<feature type="non-terminal residue" evidence="1">
    <location>
        <position position="1"/>
    </location>
</feature>
<dbReference type="EMBL" id="JAEFBJ010000007">
    <property type="protein sequence ID" value="KAG7590680.1"/>
    <property type="molecule type" value="Genomic_DNA"/>
</dbReference>
<evidence type="ECO:0000313" key="2">
    <source>
        <dbReference type="Proteomes" id="UP000694251"/>
    </source>
</evidence>
<dbReference type="PANTHER" id="PTHR47383:SF8">
    <property type="entry name" value="OS01G0768300 PROTEIN"/>
    <property type="match status" value="1"/>
</dbReference>
<accession>A0A8T2BWP4</accession>
<keyword evidence="2" id="KW-1185">Reference proteome</keyword>
<evidence type="ECO:0000313" key="1">
    <source>
        <dbReference type="EMBL" id="KAG7590680.1"/>
    </source>
</evidence>
<protein>
    <submittedName>
        <fullName evidence="1">Uncharacterized protein</fullName>
    </submittedName>
</protein>
<dbReference type="OrthoDB" id="5599468at2759"/>
<organism evidence="1 2">
    <name type="scientific">Arabidopsis suecica</name>
    <name type="common">Swedish thale-cress</name>
    <name type="synonym">Cardaminopsis suecica</name>
    <dbReference type="NCBI Taxonomy" id="45249"/>
    <lineage>
        <taxon>Eukaryota</taxon>
        <taxon>Viridiplantae</taxon>
        <taxon>Streptophyta</taxon>
        <taxon>Embryophyta</taxon>
        <taxon>Tracheophyta</taxon>
        <taxon>Spermatophyta</taxon>
        <taxon>Magnoliopsida</taxon>
        <taxon>eudicotyledons</taxon>
        <taxon>Gunneridae</taxon>
        <taxon>Pentapetalae</taxon>
        <taxon>rosids</taxon>
        <taxon>malvids</taxon>
        <taxon>Brassicales</taxon>
        <taxon>Brassicaceae</taxon>
        <taxon>Camelineae</taxon>
        <taxon>Arabidopsis</taxon>
    </lineage>
</organism>
<dbReference type="PANTHER" id="PTHR47383">
    <property type="entry name" value="OS03G0659800 PROTEIN"/>
    <property type="match status" value="1"/>
</dbReference>
<reference evidence="1 2" key="1">
    <citation type="submission" date="2020-12" db="EMBL/GenBank/DDBJ databases">
        <title>Concerted genomic and epigenomic changes stabilize Arabidopsis allopolyploids.</title>
        <authorList>
            <person name="Chen Z."/>
        </authorList>
    </citation>
    <scope>NUCLEOTIDE SEQUENCE [LARGE SCALE GENOMIC DNA]</scope>
    <source>
        <strain evidence="1">As9502</strain>
        <tissue evidence="1">Leaf</tissue>
    </source>
</reference>
<dbReference type="AlphaFoldDB" id="A0A8T2BWP4"/>
<gene>
    <name evidence="1" type="ORF">ISN44_As07g028110</name>
</gene>
<name>A0A8T2BWP4_ARASU</name>
<comment type="caution">
    <text evidence="1">The sequence shown here is derived from an EMBL/GenBank/DDBJ whole genome shotgun (WGS) entry which is preliminary data.</text>
</comment>
<dbReference type="InterPro" id="IPR058936">
    <property type="entry name" value="At4g15545-like"/>
</dbReference>
<dbReference type="Proteomes" id="UP000694251">
    <property type="component" value="Chromosome 7"/>
</dbReference>